<evidence type="ECO:0000259" key="6">
    <source>
        <dbReference type="PROSITE" id="PS50222"/>
    </source>
</evidence>
<dbReference type="InterPro" id="IPR002048">
    <property type="entry name" value="EF_hand_dom"/>
</dbReference>
<evidence type="ECO:0000256" key="4">
    <source>
        <dbReference type="SAM" id="MobiDB-lite"/>
    </source>
</evidence>
<reference evidence="7" key="1">
    <citation type="submission" date="2023-06" db="EMBL/GenBank/DDBJ databases">
        <title>Genomic analysis of the entomopathogenic nematode Steinernema hermaphroditum.</title>
        <authorList>
            <person name="Schwarz E.M."/>
            <person name="Heppert J.K."/>
            <person name="Baniya A."/>
            <person name="Schwartz H.T."/>
            <person name="Tan C.-H."/>
            <person name="Antoshechkin I."/>
            <person name="Sternberg P.W."/>
            <person name="Goodrich-Blair H."/>
            <person name="Dillman A.R."/>
        </authorList>
    </citation>
    <scope>NUCLEOTIDE SEQUENCE</scope>
    <source>
        <strain evidence="7">PS9179</strain>
        <tissue evidence="7">Whole animal</tissue>
    </source>
</reference>
<dbReference type="PANTHER" id="PTHR23104:SF17">
    <property type="entry name" value="EF-HAND DOMAIN-CONTAINING PROTEIN"/>
    <property type="match status" value="1"/>
</dbReference>
<feature type="region of interest" description="Disordered" evidence="4">
    <location>
        <begin position="179"/>
        <end position="202"/>
    </location>
</feature>
<dbReference type="GO" id="GO:0005509">
    <property type="term" value="F:calcium ion binding"/>
    <property type="evidence" value="ECO:0007669"/>
    <property type="project" value="InterPro"/>
</dbReference>
<dbReference type="InterPro" id="IPR052110">
    <property type="entry name" value="MCFD2-like"/>
</dbReference>
<evidence type="ECO:0000256" key="2">
    <source>
        <dbReference type="ARBA" id="ARBA00022737"/>
    </source>
</evidence>
<evidence type="ECO:0000313" key="7">
    <source>
        <dbReference type="EMBL" id="KAK0413363.1"/>
    </source>
</evidence>
<dbReference type="SUPFAM" id="SSF47473">
    <property type="entry name" value="EF-hand"/>
    <property type="match status" value="1"/>
</dbReference>
<evidence type="ECO:0000256" key="5">
    <source>
        <dbReference type="SAM" id="SignalP"/>
    </source>
</evidence>
<organism evidence="7 8">
    <name type="scientific">Steinernema hermaphroditum</name>
    <dbReference type="NCBI Taxonomy" id="289476"/>
    <lineage>
        <taxon>Eukaryota</taxon>
        <taxon>Metazoa</taxon>
        <taxon>Ecdysozoa</taxon>
        <taxon>Nematoda</taxon>
        <taxon>Chromadorea</taxon>
        <taxon>Rhabditida</taxon>
        <taxon>Tylenchina</taxon>
        <taxon>Panagrolaimomorpha</taxon>
        <taxon>Strongyloidoidea</taxon>
        <taxon>Steinernematidae</taxon>
        <taxon>Steinernema</taxon>
    </lineage>
</organism>
<dbReference type="AlphaFoldDB" id="A0AA39HWE1"/>
<feature type="region of interest" description="Disordered" evidence="4">
    <location>
        <begin position="24"/>
        <end position="73"/>
    </location>
</feature>
<dbReference type="Gene3D" id="1.10.238.10">
    <property type="entry name" value="EF-hand"/>
    <property type="match status" value="1"/>
</dbReference>
<dbReference type="CDD" id="cd00051">
    <property type="entry name" value="EFh"/>
    <property type="match status" value="1"/>
</dbReference>
<dbReference type="Proteomes" id="UP001175271">
    <property type="component" value="Unassembled WGS sequence"/>
</dbReference>
<dbReference type="Pfam" id="PF13499">
    <property type="entry name" value="EF-hand_7"/>
    <property type="match status" value="1"/>
</dbReference>
<keyword evidence="8" id="KW-1185">Reference proteome</keyword>
<protein>
    <recommendedName>
        <fullName evidence="6">EF-hand domain-containing protein</fullName>
    </recommendedName>
</protein>
<evidence type="ECO:0000313" key="8">
    <source>
        <dbReference type="Proteomes" id="UP001175271"/>
    </source>
</evidence>
<dbReference type="PROSITE" id="PS00018">
    <property type="entry name" value="EF_HAND_1"/>
    <property type="match status" value="2"/>
</dbReference>
<feature type="compositionally biased region" description="Low complexity" evidence="4">
    <location>
        <begin position="187"/>
        <end position="202"/>
    </location>
</feature>
<accession>A0AA39HWE1</accession>
<feature type="chain" id="PRO_5041210567" description="EF-hand domain-containing protein" evidence="5">
    <location>
        <begin position="22"/>
        <end position="202"/>
    </location>
</feature>
<keyword evidence="1 5" id="KW-0732">Signal</keyword>
<keyword evidence="2" id="KW-0677">Repeat</keyword>
<feature type="domain" description="EF-hand" evidence="6">
    <location>
        <begin position="94"/>
        <end position="129"/>
    </location>
</feature>
<dbReference type="EMBL" id="JAUCMV010000003">
    <property type="protein sequence ID" value="KAK0413363.1"/>
    <property type="molecule type" value="Genomic_DNA"/>
</dbReference>
<feature type="compositionally biased region" description="Low complexity" evidence="4">
    <location>
        <begin position="43"/>
        <end position="66"/>
    </location>
</feature>
<gene>
    <name evidence="7" type="ORF">QR680_006759</name>
</gene>
<keyword evidence="3" id="KW-0106">Calcium</keyword>
<comment type="caution">
    <text evidence="7">The sequence shown here is derived from an EMBL/GenBank/DDBJ whole genome shotgun (WGS) entry which is preliminary data.</text>
</comment>
<evidence type="ECO:0000256" key="1">
    <source>
        <dbReference type="ARBA" id="ARBA00022729"/>
    </source>
</evidence>
<dbReference type="PANTHER" id="PTHR23104">
    <property type="entry name" value="MULTIPLE COAGULATION FACTOR DEFICIENCY PROTEIN 2 NEURAL STEM CELL DERIVED NEURONAL SURVIVAL PROTEIN"/>
    <property type="match status" value="1"/>
</dbReference>
<sequence>MLPSVGAITLIAVCLLQTSLGHQQPSFPGQNAQQPPEAHHQQHAQQAQQGHAQPQAAQHQPAAGTQQFGGEQAQNAEHIKEHLDGKVDPTANMTPEQLQFHYFNMHDLDKNGRLDGVELIKAITHFHSENPGPAHQNTNQPPPLPSEIELEQMIDSILREDDFNGDGFIDYGEFLRAQKQRDDAARAHQAQMQAQANQQQPR</sequence>
<feature type="signal peptide" evidence="5">
    <location>
        <begin position="1"/>
        <end position="21"/>
    </location>
</feature>
<evidence type="ECO:0000256" key="3">
    <source>
        <dbReference type="ARBA" id="ARBA00022837"/>
    </source>
</evidence>
<dbReference type="InterPro" id="IPR018247">
    <property type="entry name" value="EF_Hand_1_Ca_BS"/>
</dbReference>
<name>A0AA39HWE1_9BILA</name>
<dbReference type="InterPro" id="IPR011992">
    <property type="entry name" value="EF-hand-dom_pair"/>
</dbReference>
<dbReference type="PROSITE" id="PS50222">
    <property type="entry name" value="EF_HAND_2"/>
    <property type="match status" value="2"/>
</dbReference>
<proteinExistence type="predicted"/>
<feature type="domain" description="EF-hand" evidence="6">
    <location>
        <begin position="149"/>
        <end position="184"/>
    </location>
</feature>